<dbReference type="EMBL" id="MZ556273">
    <property type="protein sequence ID" value="UBJ26275.1"/>
    <property type="molecule type" value="Genomic_RNA"/>
</dbReference>
<proteinExistence type="predicted"/>
<dbReference type="InterPro" id="IPR029053">
    <property type="entry name" value="Viral_coat"/>
</dbReference>
<dbReference type="SUPFAM" id="SSF88633">
    <property type="entry name" value="Positive stranded ssRNA viruses"/>
    <property type="match status" value="1"/>
</dbReference>
<name>A0A8K1HHR8_9VIRU</name>
<protein>
    <submittedName>
        <fullName evidence="3">Uncharacterized protein</fullName>
    </submittedName>
</protein>
<accession>A0A8K1HHR8</accession>
<keyword evidence="2" id="KW-0946">Virion</keyword>
<dbReference type="GO" id="GO:0044423">
    <property type="term" value="C:virion component"/>
    <property type="evidence" value="ECO:0007669"/>
    <property type="project" value="UniProtKB-KW"/>
</dbReference>
<organism evidence="3">
    <name type="scientific">Sichuan mosquito picorna-like virus</name>
    <dbReference type="NCBI Taxonomy" id="2863998"/>
    <lineage>
        <taxon>Viruses</taxon>
        <taxon>Riboviria</taxon>
        <taxon>Orthornavirae</taxon>
        <taxon>Pisuviricota</taxon>
        <taxon>Pisoniviricetes</taxon>
        <taxon>Picornavirales</taxon>
    </lineage>
</organism>
<evidence type="ECO:0000256" key="2">
    <source>
        <dbReference type="ARBA" id="ARBA00022844"/>
    </source>
</evidence>
<evidence type="ECO:0000313" key="3">
    <source>
        <dbReference type="EMBL" id="UBJ26275.1"/>
    </source>
</evidence>
<sequence length="740" mass="82610">MTKQYKRSSMSILSTTPELNPTVIEKNPTQVLETQPVGTIANFYQDGKDLMKKNNANHVEQQTFDKIAEMEKYIDKPKWTIDSTEPWLKYEFTIADMDQIITDYAADFKWRDFSEIIFVLKTTLNAFVAGLTIIYYDPAPSDDYWSVLFDISLNKQYIVQFPHVQYEPTKATQIEWQVPISNPFRIYPSSSQADTEFKRMADNYIREYSMGRMVCYPLVPLTTGSTGITDCPFTLRARIEDLGVMGNDYARMDIYTNYKTTPTVNHTFAQNGYQDKPNFAMGLSVSKYFNDLNQGTSTSTVLFNKDLDWNAQASLQENLIAGKSDNDLFQIAAQRNSLYNPPTAGTSDISEYNVGTISDIGKEMTDKIPSVTGPSIVSNAVTSGLIHANNANRDIQAQLNPNFDAQHQASLQDARDEVVGEVGSLATVALGEATGGIGIGIGLAGTALAESLDTVDPNVTMGTSGDMTTAGMNRQVQTTTPNKPTAIPPPEVPLGIQGTFTPVPGIQPLEGKMLQRRLDNLIYLEQDDINVSHDTGTVILNFDTQTGIPTTSYVTELTQGTQVLVPWSLINAYYSRMCKIDYELIIQPIKVPDCRVSMDFVHNYNGKQAAYDNKTLVNHNVHYLFDSPQSALELSIPMFWPVMNVNTNQYIHFAGTAGYSTYKNAFIPQTKTTGYIAAPYVRINLQPTHVSLVVWLKLIPRQVQGAAAMKTKTILRDKVTKLRTTFLPLPYFYTDPVIYT</sequence>
<dbReference type="Gene3D" id="2.60.120.20">
    <property type="match status" value="1"/>
</dbReference>
<reference evidence="3" key="1">
    <citation type="submission" date="2021-07" db="EMBL/GenBank/DDBJ databases">
        <title>Communication and adaptive evolution of viruses within giant pandas and their associated organisms in a local ecological environment.</title>
        <authorList>
            <person name="Zhao M."/>
            <person name="Liu S."/>
            <person name="Zhang W."/>
        </authorList>
    </citation>
    <scope>NUCLEOTIDE SEQUENCE</scope>
    <source>
        <strain evidence="3">Mos092PicorV01-10</strain>
    </source>
</reference>
<evidence type="ECO:0000256" key="1">
    <source>
        <dbReference type="ARBA" id="ARBA00004328"/>
    </source>
</evidence>
<comment type="subcellular location">
    <subcellularLocation>
        <location evidence="1">Virion</location>
    </subcellularLocation>
</comment>